<dbReference type="EMBL" id="CAJVPI010001487">
    <property type="protein sequence ID" value="CAG8615125.1"/>
    <property type="molecule type" value="Genomic_DNA"/>
</dbReference>
<reference evidence="1" key="1">
    <citation type="submission" date="2021-06" db="EMBL/GenBank/DDBJ databases">
        <authorList>
            <person name="Kallberg Y."/>
            <person name="Tangrot J."/>
            <person name="Rosling A."/>
        </authorList>
    </citation>
    <scope>NUCLEOTIDE SEQUENCE</scope>
    <source>
        <strain evidence="1">BR232B</strain>
    </source>
</reference>
<keyword evidence="2" id="KW-1185">Reference proteome</keyword>
<protein>
    <submittedName>
        <fullName evidence="1">11501_t:CDS:1</fullName>
    </submittedName>
</protein>
<dbReference type="Proteomes" id="UP000789739">
    <property type="component" value="Unassembled WGS sequence"/>
</dbReference>
<sequence length="157" mass="17601">MTRRTTLDDNNHNHEAEMTAIQLVSTVSRAGLELTDLASATTTRSNESSFIDVEESGFSKEDLEVSLTALHQTLQKLNKLASNNVQSALDNELESGGFIVVNINSHAKMSGYLLAIRLYKIITECWLTYDSWSFVLYSEACDYVSIVSSRMMRHQNT</sequence>
<accession>A0A9N9CV46</accession>
<evidence type="ECO:0000313" key="1">
    <source>
        <dbReference type="EMBL" id="CAG8615125.1"/>
    </source>
</evidence>
<evidence type="ECO:0000313" key="2">
    <source>
        <dbReference type="Proteomes" id="UP000789739"/>
    </source>
</evidence>
<organism evidence="1 2">
    <name type="scientific">Paraglomus brasilianum</name>
    <dbReference type="NCBI Taxonomy" id="144538"/>
    <lineage>
        <taxon>Eukaryota</taxon>
        <taxon>Fungi</taxon>
        <taxon>Fungi incertae sedis</taxon>
        <taxon>Mucoromycota</taxon>
        <taxon>Glomeromycotina</taxon>
        <taxon>Glomeromycetes</taxon>
        <taxon>Paraglomerales</taxon>
        <taxon>Paraglomeraceae</taxon>
        <taxon>Paraglomus</taxon>
    </lineage>
</organism>
<gene>
    <name evidence="1" type="ORF">PBRASI_LOCUS8389</name>
</gene>
<dbReference type="AlphaFoldDB" id="A0A9N9CV46"/>
<proteinExistence type="predicted"/>
<comment type="caution">
    <text evidence="1">The sequence shown here is derived from an EMBL/GenBank/DDBJ whole genome shotgun (WGS) entry which is preliminary data.</text>
</comment>
<name>A0A9N9CV46_9GLOM</name>